<evidence type="ECO:0000256" key="3">
    <source>
        <dbReference type="ARBA" id="ARBA00022980"/>
    </source>
</evidence>
<evidence type="ECO:0000313" key="9">
    <source>
        <dbReference type="EMBL" id="GAC94040.1"/>
    </source>
</evidence>
<reference evidence="10" key="1">
    <citation type="journal article" date="2013" name="Genome Announc.">
        <title>Draft genome sequence of the basidiomycetous yeast-like fungus Pseudozyma hubeiensis SY62, which produces an abundant amount of the biosurfactant mannosylerythritol lipids.</title>
        <authorList>
            <person name="Konishi M."/>
            <person name="Hatada Y."/>
            <person name="Horiuchi J."/>
        </authorList>
    </citation>
    <scope>NUCLEOTIDE SEQUENCE [LARGE SCALE GENOMIC DNA]</scope>
    <source>
        <strain evidence="10">SY62</strain>
    </source>
</reference>
<dbReference type="Pfam" id="PF06984">
    <property type="entry name" value="MRP-L47"/>
    <property type="match status" value="1"/>
</dbReference>
<dbReference type="InterPro" id="IPR038340">
    <property type="entry name" value="MRP-L47_sf"/>
</dbReference>
<dbReference type="GeneID" id="24106906"/>
<keyword evidence="10" id="KW-1185">Reference proteome</keyword>
<dbReference type="AlphaFoldDB" id="R9P7F8"/>
<accession>R9P7F8</accession>
<dbReference type="PANTHER" id="PTHR21183:SF18">
    <property type="entry name" value="LARGE RIBOSOMAL SUBUNIT PROTEIN UL29M"/>
    <property type="match status" value="1"/>
</dbReference>
<evidence type="ECO:0000256" key="2">
    <source>
        <dbReference type="ARBA" id="ARBA00009254"/>
    </source>
</evidence>
<dbReference type="GO" id="GO:0032543">
    <property type="term" value="P:mitochondrial translation"/>
    <property type="evidence" value="ECO:0007669"/>
    <property type="project" value="TreeGrafter"/>
</dbReference>
<evidence type="ECO:0000256" key="8">
    <source>
        <dbReference type="SAM" id="MobiDB-lite"/>
    </source>
</evidence>
<feature type="region of interest" description="Disordered" evidence="8">
    <location>
        <begin position="135"/>
        <end position="180"/>
    </location>
</feature>
<dbReference type="STRING" id="1305764.R9P7F8"/>
<dbReference type="GO" id="GO:0003735">
    <property type="term" value="F:structural constituent of ribosome"/>
    <property type="evidence" value="ECO:0007669"/>
    <property type="project" value="InterPro"/>
</dbReference>
<keyword evidence="5" id="KW-0687">Ribonucleoprotein</keyword>
<evidence type="ECO:0000256" key="6">
    <source>
        <dbReference type="ARBA" id="ARBA00035289"/>
    </source>
</evidence>
<evidence type="ECO:0000256" key="4">
    <source>
        <dbReference type="ARBA" id="ARBA00023128"/>
    </source>
</evidence>
<dbReference type="EMBL" id="DF238782">
    <property type="protein sequence ID" value="GAC94040.1"/>
    <property type="molecule type" value="Genomic_DNA"/>
</dbReference>
<comment type="similarity">
    <text evidence="2">Belongs to the universal ribosomal protein uL29 family.</text>
</comment>
<feature type="compositionally biased region" description="Low complexity" evidence="8">
    <location>
        <begin position="141"/>
        <end position="159"/>
    </location>
</feature>
<feature type="compositionally biased region" description="Low complexity" evidence="8">
    <location>
        <begin position="357"/>
        <end position="372"/>
    </location>
</feature>
<dbReference type="OrthoDB" id="270763at2759"/>
<organism evidence="9 10">
    <name type="scientific">Pseudozyma hubeiensis (strain SY62)</name>
    <name type="common">Yeast</name>
    <dbReference type="NCBI Taxonomy" id="1305764"/>
    <lineage>
        <taxon>Eukaryota</taxon>
        <taxon>Fungi</taxon>
        <taxon>Dikarya</taxon>
        <taxon>Basidiomycota</taxon>
        <taxon>Ustilaginomycotina</taxon>
        <taxon>Ustilaginomycetes</taxon>
        <taxon>Ustilaginales</taxon>
        <taxon>Ustilaginaceae</taxon>
        <taxon>Pseudozyma</taxon>
    </lineage>
</organism>
<dbReference type="PANTHER" id="PTHR21183">
    <property type="entry name" value="RIBOSOMAL PROTEIN L47, MITOCHONDRIAL-RELATED"/>
    <property type="match status" value="1"/>
</dbReference>
<dbReference type="Proteomes" id="UP000014071">
    <property type="component" value="Unassembled WGS sequence"/>
</dbReference>
<dbReference type="eggNOG" id="KOG3331">
    <property type="taxonomic scope" value="Eukaryota"/>
</dbReference>
<gene>
    <name evidence="9" type="ORF">PHSY_001609</name>
</gene>
<evidence type="ECO:0000256" key="7">
    <source>
        <dbReference type="ARBA" id="ARBA00035399"/>
    </source>
</evidence>
<sequence length="372" mass="41053">MLVTGVTHVQRRRAQSPELSNSVLQCVCRTQNASFQSFFFGIAGYLSRSDKSTEAEMLSQPVVSLAFGADRDAPFRKFGTSSDVLTIIPSLSIPFLDIVQPTHHRVVLLTNSSHIRRPTNMSSSARAMLGRLTQSLRASPSAAGTSARSFSSSSRASQAPVPLPTKPASQSQPSLAPTPKTQLEQIRQYPAHPLLQFFRTRPYEISEKALGGTAAYEEESKDSLSASKFYVRLPHAVSQADLGRSADSRSWLASELRLKSSKDLHTLWYVLLMERNRLATAWEELNRVGARQAARMWSQNLGRKNHRVRKSMARIKFVLNERRLALIEAQKQVREAVPATEAGLTGSLFEDGDVQESVESAKSASSSIQPQA</sequence>
<proteinExistence type="inferred from homology"/>
<keyword evidence="3 9" id="KW-0689">Ribosomal protein</keyword>
<dbReference type="RefSeq" id="XP_012187627.1">
    <property type="nucleotide sequence ID" value="XM_012332237.1"/>
</dbReference>
<evidence type="ECO:0000313" key="10">
    <source>
        <dbReference type="Proteomes" id="UP000014071"/>
    </source>
</evidence>
<dbReference type="GO" id="GO:0005762">
    <property type="term" value="C:mitochondrial large ribosomal subunit"/>
    <property type="evidence" value="ECO:0007669"/>
    <property type="project" value="TreeGrafter"/>
</dbReference>
<protein>
    <recommendedName>
        <fullName evidence="6">Large ribosomal subunit protein uL29m</fullName>
    </recommendedName>
    <alternativeName>
        <fullName evidence="7">54S ribosomal protein L4, mitochondrial</fullName>
    </alternativeName>
</protein>
<evidence type="ECO:0000256" key="1">
    <source>
        <dbReference type="ARBA" id="ARBA00004173"/>
    </source>
</evidence>
<keyword evidence="4" id="KW-0496">Mitochondrion</keyword>
<feature type="region of interest" description="Disordered" evidence="8">
    <location>
        <begin position="350"/>
        <end position="372"/>
    </location>
</feature>
<dbReference type="InterPro" id="IPR010729">
    <property type="entry name" value="Ribosomal_uL29_mit"/>
</dbReference>
<dbReference type="Gene3D" id="6.10.330.20">
    <property type="match status" value="1"/>
</dbReference>
<name>R9P7F8_PSEHS</name>
<evidence type="ECO:0000256" key="5">
    <source>
        <dbReference type="ARBA" id="ARBA00023274"/>
    </source>
</evidence>
<dbReference type="HOGENOM" id="CLU_744195_0_0_1"/>
<feature type="compositionally biased region" description="Polar residues" evidence="8">
    <location>
        <begin position="167"/>
        <end position="180"/>
    </location>
</feature>
<comment type="subcellular location">
    <subcellularLocation>
        <location evidence="1">Mitochondrion</location>
    </subcellularLocation>
</comment>